<organism evidence="2 3">
    <name type="scientific">Rikenella microfusus</name>
    <dbReference type="NCBI Taxonomy" id="28139"/>
    <lineage>
        <taxon>Bacteria</taxon>
        <taxon>Pseudomonadati</taxon>
        <taxon>Bacteroidota</taxon>
        <taxon>Bacteroidia</taxon>
        <taxon>Bacteroidales</taxon>
        <taxon>Rikenellaceae</taxon>
        <taxon>Rikenella</taxon>
    </lineage>
</organism>
<accession>A0A379MTM9</accession>
<sequence length="191" mass="20768">MGKRQSLAYADRAAAVIAEPANAVGRIRKTYGGGADDSKNGALLATLYDTFPESFDTAEPLWVEIDSLAVPLFIASLERRGAASAVVSFDDFGRAEEAELLVGKVLYAERDNVRDEEGTDFEILIGYELTDRTTGRRGTVTAFYDYPGNPLLGVDFDGREVMVPAADGLVEVANVRRKRLEADLPEGLFDL</sequence>
<dbReference type="Pfam" id="PF24986">
    <property type="entry name" value="PRC_RimM"/>
    <property type="match status" value="1"/>
</dbReference>
<dbReference type="SUPFAM" id="SSF50447">
    <property type="entry name" value="Translation proteins"/>
    <property type="match status" value="1"/>
</dbReference>
<dbReference type="RefSeq" id="WP_051214202.1">
    <property type="nucleotide sequence ID" value="NZ_UGVL01000001.1"/>
</dbReference>
<dbReference type="Gene3D" id="2.30.30.240">
    <property type="entry name" value="PRC-barrel domain"/>
    <property type="match status" value="1"/>
</dbReference>
<dbReference type="InterPro" id="IPR036976">
    <property type="entry name" value="RimM_N_sf"/>
</dbReference>
<dbReference type="Gene3D" id="2.40.30.60">
    <property type="entry name" value="RimM"/>
    <property type="match status" value="1"/>
</dbReference>
<dbReference type="GO" id="GO:0006364">
    <property type="term" value="P:rRNA processing"/>
    <property type="evidence" value="ECO:0007669"/>
    <property type="project" value="InterPro"/>
</dbReference>
<evidence type="ECO:0000259" key="1">
    <source>
        <dbReference type="Pfam" id="PF24986"/>
    </source>
</evidence>
<dbReference type="AlphaFoldDB" id="A0A379MTM9"/>
<gene>
    <name evidence="2" type="ORF">NCTC11190_01199</name>
</gene>
<dbReference type="Proteomes" id="UP000255233">
    <property type="component" value="Unassembled WGS sequence"/>
</dbReference>
<dbReference type="InterPro" id="IPR011033">
    <property type="entry name" value="PRC_barrel-like_sf"/>
</dbReference>
<dbReference type="InterPro" id="IPR056792">
    <property type="entry name" value="PRC_RimM"/>
</dbReference>
<reference evidence="2 3" key="1">
    <citation type="submission" date="2018-06" db="EMBL/GenBank/DDBJ databases">
        <authorList>
            <consortium name="Pathogen Informatics"/>
            <person name="Doyle S."/>
        </authorList>
    </citation>
    <scope>NUCLEOTIDE SEQUENCE [LARGE SCALE GENOMIC DNA]</scope>
    <source>
        <strain evidence="2 3">NCTC11190</strain>
    </source>
</reference>
<keyword evidence="3" id="KW-1185">Reference proteome</keyword>
<evidence type="ECO:0000313" key="3">
    <source>
        <dbReference type="Proteomes" id="UP000255233"/>
    </source>
</evidence>
<name>A0A379MTM9_9BACT</name>
<evidence type="ECO:0000313" key="2">
    <source>
        <dbReference type="EMBL" id="SUE33982.1"/>
    </source>
</evidence>
<dbReference type="SUPFAM" id="SSF50346">
    <property type="entry name" value="PRC-barrel domain"/>
    <property type="match status" value="1"/>
</dbReference>
<feature type="domain" description="Ribosome maturation factor RimM PRC barrel" evidence="1">
    <location>
        <begin position="124"/>
        <end position="188"/>
    </location>
</feature>
<dbReference type="OrthoDB" id="1001213at2"/>
<dbReference type="InterPro" id="IPR009000">
    <property type="entry name" value="Transl_B-barrel_sf"/>
</dbReference>
<proteinExistence type="predicted"/>
<protein>
    <submittedName>
        <fullName evidence="2">16S rRNA-processing protein RimM</fullName>
    </submittedName>
</protein>
<dbReference type="EMBL" id="UGVL01000001">
    <property type="protein sequence ID" value="SUE33982.1"/>
    <property type="molecule type" value="Genomic_DNA"/>
</dbReference>
<dbReference type="STRING" id="880526.GCA_000427365_00246"/>